<accession>A0A8G0ZT29</accession>
<reference evidence="3" key="1">
    <citation type="submission" date="2021-02" db="EMBL/GenBank/DDBJ databases">
        <title>Rhodobacter shimadae sp. nov., an aerobic anoxygenic phototrophic bacterium isolated from a hot spring.</title>
        <authorList>
            <person name="Muramatsu S."/>
            <person name="Haruta S."/>
            <person name="Hirose S."/>
            <person name="Hanada S."/>
        </authorList>
    </citation>
    <scope>NUCLEOTIDE SEQUENCE</scope>
    <source>
        <strain evidence="3">N10</strain>
    </source>
</reference>
<evidence type="ECO:0000256" key="1">
    <source>
        <dbReference type="ARBA" id="ARBA00022801"/>
    </source>
</evidence>
<dbReference type="Pfam" id="PF20434">
    <property type="entry name" value="BD-FAE"/>
    <property type="match status" value="1"/>
</dbReference>
<dbReference type="AlphaFoldDB" id="A0A8G0ZT29"/>
<dbReference type="SUPFAM" id="SSF53474">
    <property type="entry name" value="alpha/beta-Hydrolases"/>
    <property type="match status" value="1"/>
</dbReference>
<keyword evidence="1 3" id="KW-0378">Hydrolase</keyword>
<evidence type="ECO:0000259" key="2">
    <source>
        <dbReference type="Pfam" id="PF20434"/>
    </source>
</evidence>
<dbReference type="RefSeq" id="WP_220661821.1">
    <property type="nucleotide sequence ID" value="NZ_CP069370.1"/>
</dbReference>
<gene>
    <name evidence="3" type="ORF">JO391_18075</name>
</gene>
<name>A0A8G0ZT29_9RHOB</name>
<evidence type="ECO:0000313" key="4">
    <source>
        <dbReference type="Proteomes" id="UP000826300"/>
    </source>
</evidence>
<sequence>MADPNSPDGPNGIYVLPFADTSHVARRNLDLAYASASAFQKLDLYLPDGPAPASGWPLIVYVHGGAWMMCDKADVQLNAPLSMLAQGFAVASVNYRLSSEARFPAQIHDVKAAIRWLRAHAGRHDLDPARFAAWGCSAGGHLVSLAGMTNDVPVMEDPAMGHAETSSAVQAVVSFFGPTKLDQMDQFLIQTGAGEADHLDPQSPESRLLGGVPTTVPGQVIAANPETWVTPACPPFLLLHAPMDPIVPVQHSVMLSQRITAIAGEGRARLRLVEGAGHATPQFDQPDLLAEVAGFLGAVLKAPAA</sequence>
<dbReference type="PANTHER" id="PTHR48081">
    <property type="entry name" value="AB HYDROLASE SUPERFAMILY PROTEIN C4A8.06C"/>
    <property type="match status" value="1"/>
</dbReference>
<dbReference type="InterPro" id="IPR029058">
    <property type="entry name" value="AB_hydrolase_fold"/>
</dbReference>
<feature type="domain" description="BD-FAE-like" evidence="2">
    <location>
        <begin position="42"/>
        <end position="258"/>
    </location>
</feature>
<evidence type="ECO:0000313" key="3">
    <source>
        <dbReference type="EMBL" id="QYZ69603.1"/>
    </source>
</evidence>
<keyword evidence="4" id="KW-1185">Reference proteome</keyword>
<dbReference type="InterPro" id="IPR049492">
    <property type="entry name" value="BD-FAE-like_dom"/>
</dbReference>
<dbReference type="GO" id="GO:0016787">
    <property type="term" value="F:hydrolase activity"/>
    <property type="evidence" value="ECO:0007669"/>
    <property type="project" value="UniProtKB-KW"/>
</dbReference>
<protein>
    <submittedName>
        <fullName evidence="3">Alpha/beta hydrolase</fullName>
    </submittedName>
</protein>
<dbReference type="PANTHER" id="PTHR48081:SF13">
    <property type="entry name" value="ALPHA_BETA HYDROLASE"/>
    <property type="match status" value="1"/>
</dbReference>
<dbReference type="EMBL" id="CP069370">
    <property type="protein sequence ID" value="QYZ69603.1"/>
    <property type="molecule type" value="Genomic_DNA"/>
</dbReference>
<dbReference type="KEGG" id="nsm:JO391_18075"/>
<proteinExistence type="predicted"/>
<dbReference type="InterPro" id="IPR050300">
    <property type="entry name" value="GDXG_lipolytic_enzyme"/>
</dbReference>
<dbReference type="Proteomes" id="UP000826300">
    <property type="component" value="Chromosome"/>
</dbReference>
<dbReference type="Gene3D" id="3.40.50.1820">
    <property type="entry name" value="alpha/beta hydrolase"/>
    <property type="match status" value="1"/>
</dbReference>
<organism evidence="3 4">
    <name type="scientific">Neotabrizicola shimadae</name>
    <dbReference type="NCBI Taxonomy" id="2807096"/>
    <lineage>
        <taxon>Bacteria</taxon>
        <taxon>Pseudomonadati</taxon>
        <taxon>Pseudomonadota</taxon>
        <taxon>Alphaproteobacteria</taxon>
        <taxon>Rhodobacterales</taxon>
        <taxon>Paracoccaceae</taxon>
        <taxon>Neotabrizicola</taxon>
    </lineage>
</organism>